<keyword evidence="3" id="KW-1185">Reference proteome</keyword>
<feature type="transmembrane region" description="Helical" evidence="1">
    <location>
        <begin position="76"/>
        <end position="98"/>
    </location>
</feature>
<protein>
    <submittedName>
        <fullName evidence="2">Uncharacterized protein</fullName>
    </submittedName>
</protein>
<gene>
    <name evidence="2" type="ORF">FQN60_000427</name>
</gene>
<evidence type="ECO:0000313" key="3">
    <source>
        <dbReference type="Proteomes" id="UP000327493"/>
    </source>
</evidence>
<keyword evidence="1" id="KW-0812">Transmembrane</keyword>
<sequence>MEHGRGWGEEKSQPLVSFLPKKIRNCHANTTHNDFCHISSSSFIIHSLRLLPHFNPTLKTAVLRKRVPMDYLRKYLWLWVIIVVIFACGMISIIFIFINRCISRRGINTGDIIGDSCLHKENTESHSFKEDLLTLLTKQKAWSLAEVPECRTCLTTKRHHDYEEAVPVTSRQARLQQAMPDYEQDK</sequence>
<proteinExistence type="predicted"/>
<evidence type="ECO:0000313" key="2">
    <source>
        <dbReference type="EMBL" id="KAA8586591.1"/>
    </source>
</evidence>
<accession>A0A5J5D508</accession>
<evidence type="ECO:0000256" key="1">
    <source>
        <dbReference type="SAM" id="Phobius"/>
    </source>
</evidence>
<keyword evidence="1" id="KW-1133">Transmembrane helix</keyword>
<dbReference type="Proteomes" id="UP000327493">
    <property type="component" value="Chromosome 13"/>
</dbReference>
<name>A0A5J5D508_9PERO</name>
<organism evidence="2 3">
    <name type="scientific">Etheostoma spectabile</name>
    <name type="common">orangethroat darter</name>
    <dbReference type="NCBI Taxonomy" id="54343"/>
    <lineage>
        <taxon>Eukaryota</taxon>
        <taxon>Metazoa</taxon>
        <taxon>Chordata</taxon>
        <taxon>Craniata</taxon>
        <taxon>Vertebrata</taxon>
        <taxon>Euteleostomi</taxon>
        <taxon>Actinopterygii</taxon>
        <taxon>Neopterygii</taxon>
        <taxon>Teleostei</taxon>
        <taxon>Neoteleostei</taxon>
        <taxon>Acanthomorphata</taxon>
        <taxon>Eupercaria</taxon>
        <taxon>Perciformes</taxon>
        <taxon>Percoidei</taxon>
        <taxon>Percidae</taxon>
        <taxon>Etheostomatinae</taxon>
        <taxon>Etheostoma</taxon>
    </lineage>
</organism>
<dbReference type="AlphaFoldDB" id="A0A5J5D508"/>
<reference evidence="2 3" key="1">
    <citation type="submission" date="2019-08" db="EMBL/GenBank/DDBJ databases">
        <title>A chromosome-level genome assembly, high-density linkage maps, and genome scans reveal the genomic architecture of hybrid incompatibilities underlying speciation via character displacement in darters (Percidae: Etheostominae).</title>
        <authorList>
            <person name="Moran R.L."/>
            <person name="Catchen J.M."/>
            <person name="Fuller R.C."/>
        </authorList>
    </citation>
    <scope>NUCLEOTIDE SEQUENCE [LARGE SCALE GENOMIC DNA]</scope>
    <source>
        <strain evidence="2">EspeVRDwgs_2016</strain>
        <tissue evidence="2">Muscle</tissue>
    </source>
</reference>
<comment type="caution">
    <text evidence="2">The sequence shown here is derived from an EMBL/GenBank/DDBJ whole genome shotgun (WGS) entry which is preliminary data.</text>
</comment>
<feature type="non-terminal residue" evidence="2">
    <location>
        <position position="186"/>
    </location>
</feature>
<dbReference type="EMBL" id="VOFY01000013">
    <property type="protein sequence ID" value="KAA8586591.1"/>
    <property type="molecule type" value="Genomic_DNA"/>
</dbReference>
<keyword evidence="1" id="KW-0472">Membrane</keyword>